<organism evidence="1 2">
    <name type="scientific">Planoprotostelium fungivorum</name>
    <dbReference type="NCBI Taxonomy" id="1890364"/>
    <lineage>
        <taxon>Eukaryota</taxon>
        <taxon>Amoebozoa</taxon>
        <taxon>Evosea</taxon>
        <taxon>Variosea</taxon>
        <taxon>Cavosteliida</taxon>
        <taxon>Cavosteliaceae</taxon>
        <taxon>Planoprotostelium</taxon>
    </lineage>
</organism>
<evidence type="ECO:0000313" key="2">
    <source>
        <dbReference type="Proteomes" id="UP000241769"/>
    </source>
</evidence>
<sequence length="47" mass="5394">MGDWEVQFLRKIHGVVTGSSCIAGANPNEPRQRKFFMKNVYGIQRRA</sequence>
<gene>
    <name evidence="1" type="ORF">PROFUN_10321</name>
</gene>
<dbReference type="EMBL" id="MDYQ01000110">
    <property type="protein sequence ID" value="PRP82113.1"/>
    <property type="molecule type" value="Genomic_DNA"/>
</dbReference>
<name>A0A2P6NDS3_9EUKA</name>
<protein>
    <submittedName>
        <fullName evidence="1">Uncharacterized protein</fullName>
    </submittedName>
</protein>
<proteinExistence type="predicted"/>
<keyword evidence="2" id="KW-1185">Reference proteome</keyword>
<accession>A0A2P6NDS3</accession>
<dbReference type="InParanoid" id="A0A2P6NDS3"/>
<reference evidence="1 2" key="1">
    <citation type="journal article" date="2018" name="Genome Biol. Evol.">
        <title>Multiple Roots of Fruiting Body Formation in Amoebozoa.</title>
        <authorList>
            <person name="Hillmann F."/>
            <person name="Forbes G."/>
            <person name="Novohradska S."/>
            <person name="Ferling I."/>
            <person name="Riege K."/>
            <person name="Groth M."/>
            <person name="Westermann M."/>
            <person name="Marz M."/>
            <person name="Spaller T."/>
            <person name="Winckler T."/>
            <person name="Schaap P."/>
            <person name="Glockner G."/>
        </authorList>
    </citation>
    <scope>NUCLEOTIDE SEQUENCE [LARGE SCALE GENOMIC DNA]</scope>
    <source>
        <strain evidence="1 2">Jena</strain>
    </source>
</reference>
<dbReference type="AlphaFoldDB" id="A0A2P6NDS3"/>
<evidence type="ECO:0000313" key="1">
    <source>
        <dbReference type="EMBL" id="PRP82113.1"/>
    </source>
</evidence>
<comment type="caution">
    <text evidence="1">The sequence shown here is derived from an EMBL/GenBank/DDBJ whole genome shotgun (WGS) entry which is preliminary data.</text>
</comment>
<dbReference type="Proteomes" id="UP000241769">
    <property type="component" value="Unassembled WGS sequence"/>
</dbReference>